<dbReference type="EMBL" id="JACGWJ010000014">
    <property type="protein sequence ID" value="KAL0373516.1"/>
    <property type="molecule type" value="Genomic_DNA"/>
</dbReference>
<organism evidence="2">
    <name type="scientific">Sesamum radiatum</name>
    <name type="common">Black benniseed</name>
    <dbReference type="NCBI Taxonomy" id="300843"/>
    <lineage>
        <taxon>Eukaryota</taxon>
        <taxon>Viridiplantae</taxon>
        <taxon>Streptophyta</taxon>
        <taxon>Embryophyta</taxon>
        <taxon>Tracheophyta</taxon>
        <taxon>Spermatophyta</taxon>
        <taxon>Magnoliopsida</taxon>
        <taxon>eudicotyledons</taxon>
        <taxon>Gunneridae</taxon>
        <taxon>Pentapetalae</taxon>
        <taxon>asterids</taxon>
        <taxon>lamiids</taxon>
        <taxon>Lamiales</taxon>
        <taxon>Pedaliaceae</taxon>
        <taxon>Sesamum</taxon>
    </lineage>
</organism>
<dbReference type="AlphaFoldDB" id="A0AAW2R0S3"/>
<feature type="domain" description="Retrotransposon gag" evidence="1">
    <location>
        <begin position="76"/>
        <end position="127"/>
    </location>
</feature>
<comment type="caution">
    <text evidence="2">The sequence shown here is derived from an EMBL/GenBank/DDBJ whole genome shotgun (WGS) entry which is preliminary data.</text>
</comment>
<dbReference type="PANTHER" id="PTHR33437:SF2">
    <property type="entry name" value="OS06G0361200 PROTEIN"/>
    <property type="match status" value="1"/>
</dbReference>
<protein>
    <recommendedName>
        <fullName evidence="1">Retrotransposon gag domain-containing protein</fullName>
    </recommendedName>
</protein>
<proteinExistence type="predicted"/>
<sequence length="226" mass="26009">MITNTIKTHRGGTTQSSSVHSKAYTKRIDALKMPIEYQPSELRQFNGKGNPRQHITYFIETCSNVGTDGDLLLKQFVRSLKENAFDWYVDLEPESIDGWNEMKNKFLSHFYSTRRMGIKPRNFEELATRAHDMELSIANHKPKFSVGHQKEESTKLEDFNEPVAMESMTVKAIPIKFPPNERKSEKLQSQYMPHNEGWPALDDEDVAGTNIASITPINDMHILKHE</sequence>
<dbReference type="Pfam" id="PF03732">
    <property type="entry name" value="Retrotrans_gag"/>
    <property type="match status" value="1"/>
</dbReference>
<reference evidence="2" key="1">
    <citation type="submission" date="2020-06" db="EMBL/GenBank/DDBJ databases">
        <authorList>
            <person name="Li T."/>
            <person name="Hu X."/>
            <person name="Zhang T."/>
            <person name="Song X."/>
            <person name="Zhang H."/>
            <person name="Dai N."/>
            <person name="Sheng W."/>
            <person name="Hou X."/>
            <person name="Wei L."/>
        </authorList>
    </citation>
    <scope>NUCLEOTIDE SEQUENCE</scope>
    <source>
        <strain evidence="2">G02</strain>
        <tissue evidence="2">Leaf</tissue>
    </source>
</reference>
<accession>A0AAW2R0S3</accession>
<evidence type="ECO:0000313" key="2">
    <source>
        <dbReference type="EMBL" id="KAL0373516.1"/>
    </source>
</evidence>
<dbReference type="InterPro" id="IPR005162">
    <property type="entry name" value="Retrotrans_gag_dom"/>
</dbReference>
<dbReference type="PANTHER" id="PTHR33437">
    <property type="entry name" value="OS06G0361200 PROTEIN"/>
    <property type="match status" value="1"/>
</dbReference>
<gene>
    <name evidence="2" type="ORF">Sradi_3267300</name>
</gene>
<name>A0AAW2R0S3_SESRA</name>
<reference evidence="2" key="2">
    <citation type="journal article" date="2024" name="Plant">
        <title>Genomic evolution and insights into agronomic trait innovations of Sesamum species.</title>
        <authorList>
            <person name="Miao H."/>
            <person name="Wang L."/>
            <person name="Qu L."/>
            <person name="Liu H."/>
            <person name="Sun Y."/>
            <person name="Le M."/>
            <person name="Wang Q."/>
            <person name="Wei S."/>
            <person name="Zheng Y."/>
            <person name="Lin W."/>
            <person name="Duan Y."/>
            <person name="Cao H."/>
            <person name="Xiong S."/>
            <person name="Wang X."/>
            <person name="Wei L."/>
            <person name="Li C."/>
            <person name="Ma Q."/>
            <person name="Ju M."/>
            <person name="Zhao R."/>
            <person name="Li G."/>
            <person name="Mu C."/>
            <person name="Tian Q."/>
            <person name="Mei H."/>
            <person name="Zhang T."/>
            <person name="Gao T."/>
            <person name="Zhang H."/>
        </authorList>
    </citation>
    <scope>NUCLEOTIDE SEQUENCE</scope>
    <source>
        <strain evidence="2">G02</strain>
    </source>
</reference>
<evidence type="ECO:0000259" key="1">
    <source>
        <dbReference type="Pfam" id="PF03732"/>
    </source>
</evidence>